<dbReference type="EMBL" id="VLNT01000002">
    <property type="protein sequence ID" value="TSD65666.1"/>
    <property type="molecule type" value="Genomic_DNA"/>
</dbReference>
<keyword evidence="3" id="KW-0804">Transcription</keyword>
<dbReference type="GO" id="GO:0045892">
    <property type="term" value="P:negative regulation of DNA-templated transcription"/>
    <property type="evidence" value="ECO:0007669"/>
    <property type="project" value="TreeGrafter"/>
</dbReference>
<dbReference type="SUPFAM" id="SSF46785">
    <property type="entry name" value="Winged helix' DNA-binding domain"/>
    <property type="match status" value="1"/>
</dbReference>
<evidence type="ECO:0000256" key="3">
    <source>
        <dbReference type="ARBA" id="ARBA00023163"/>
    </source>
</evidence>
<dbReference type="InterPro" id="IPR000524">
    <property type="entry name" value="Tscrpt_reg_HTH_GntR"/>
</dbReference>
<dbReference type="GO" id="GO:0003677">
    <property type="term" value="F:DNA binding"/>
    <property type="evidence" value="ECO:0007669"/>
    <property type="project" value="UniProtKB-KW"/>
</dbReference>
<dbReference type="Pfam" id="PF00392">
    <property type="entry name" value="GntR"/>
    <property type="match status" value="1"/>
</dbReference>
<dbReference type="OrthoDB" id="7989071at2"/>
<accession>A0A554SH65</accession>
<evidence type="ECO:0000256" key="1">
    <source>
        <dbReference type="ARBA" id="ARBA00023015"/>
    </source>
</evidence>
<dbReference type="GO" id="GO:0003700">
    <property type="term" value="F:DNA-binding transcription factor activity"/>
    <property type="evidence" value="ECO:0007669"/>
    <property type="project" value="InterPro"/>
</dbReference>
<dbReference type="AlphaFoldDB" id="A0A554SH65"/>
<keyword evidence="1" id="KW-0805">Transcription regulation</keyword>
<dbReference type="PRINTS" id="PR00035">
    <property type="entry name" value="HTHGNTR"/>
</dbReference>
<comment type="caution">
    <text evidence="5">The sequence shown here is derived from an EMBL/GenBank/DDBJ whole genome shotgun (WGS) entry which is preliminary data.</text>
</comment>
<feature type="domain" description="HTH gntR-type" evidence="4">
    <location>
        <begin position="7"/>
        <end position="74"/>
    </location>
</feature>
<name>A0A554SH65_9ACTN</name>
<dbReference type="SUPFAM" id="SSF64288">
    <property type="entry name" value="Chorismate lyase-like"/>
    <property type="match status" value="1"/>
</dbReference>
<dbReference type="InterPro" id="IPR011663">
    <property type="entry name" value="UTRA"/>
</dbReference>
<dbReference type="PANTHER" id="PTHR44846:SF1">
    <property type="entry name" value="MANNOSYL-D-GLYCERATE TRANSPORT_METABOLISM SYSTEM REPRESSOR MNGR-RELATED"/>
    <property type="match status" value="1"/>
</dbReference>
<gene>
    <name evidence="5" type="ORF">FNM00_04395</name>
</gene>
<dbReference type="SMART" id="SM00866">
    <property type="entry name" value="UTRA"/>
    <property type="match status" value="1"/>
</dbReference>
<dbReference type="Gene3D" id="3.40.1410.10">
    <property type="entry name" value="Chorismate lyase-like"/>
    <property type="match status" value="1"/>
</dbReference>
<dbReference type="RefSeq" id="WP_143911830.1">
    <property type="nucleotide sequence ID" value="NZ_VLNT01000002.1"/>
</dbReference>
<proteinExistence type="predicted"/>
<reference evidence="5 6" key="1">
    <citation type="submission" date="2019-07" db="EMBL/GenBank/DDBJ databases">
        <authorList>
            <person name="Zhao L.H."/>
        </authorList>
    </citation>
    <scope>NUCLEOTIDE SEQUENCE [LARGE SCALE GENOMIC DNA]</scope>
    <source>
        <strain evidence="5 6">Co35</strain>
    </source>
</reference>
<dbReference type="PANTHER" id="PTHR44846">
    <property type="entry name" value="MANNOSYL-D-GLYCERATE TRANSPORT/METABOLISM SYSTEM REPRESSOR MNGR-RELATED"/>
    <property type="match status" value="1"/>
</dbReference>
<evidence type="ECO:0000313" key="6">
    <source>
        <dbReference type="Proteomes" id="UP000316988"/>
    </source>
</evidence>
<dbReference type="InterPro" id="IPR036388">
    <property type="entry name" value="WH-like_DNA-bd_sf"/>
</dbReference>
<dbReference type="InterPro" id="IPR050679">
    <property type="entry name" value="Bact_HTH_transcr_reg"/>
</dbReference>
<dbReference type="InterPro" id="IPR036390">
    <property type="entry name" value="WH_DNA-bd_sf"/>
</dbReference>
<evidence type="ECO:0000256" key="2">
    <source>
        <dbReference type="ARBA" id="ARBA00023125"/>
    </source>
</evidence>
<dbReference type="InterPro" id="IPR028978">
    <property type="entry name" value="Chorismate_lyase_/UTRA_dom_sf"/>
</dbReference>
<dbReference type="Pfam" id="PF07702">
    <property type="entry name" value="UTRA"/>
    <property type="match status" value="1"/>
</dbReference>
<evidence type="ECO:0000313" key="5">
    <source>
        <dbReference type="EMBL" id="TSD65666.1"/>
    </source>
</evidence>
<dbReference type="Proteomes" id="UP000316988">
    <property type="component" value="Unassembled WGS sequence"/>
</dbReference>
<organism evidence="5 6">
    <name type="scientific">Aeromicrobium piscarium</name>
    <dbReference type="NCBI Taxonomy" id="2590901"/>
    <lineage>
        <taxon>Bacteria</taxon>
        <taxon>Bacillati</taxon>
        <taxon>Actinomycetota</taxon>
        <taxon>Actinomycetes</taxon>
        <taxon>Propionibacteriales</taxon>
        <taxon>Nocardioidaceae</taxon>
        <taxon>Aeromicrobium</taxon>
    </lineage>
</organism>
<keyword evidence="6" id="KW-1185">Reference proteome</keyword>
<dbReference type="SMART" id="SM00345">
    <property type="entry name" value="HTH_GNTR"/>
    <property type="match status" value="1"/>
</dbReference>
<keyword evidence="2" id="KW-0238">DNA-binding</keyword>
<protein>
    <submittedName>
        <fullName evidence="5">GntR family transcriptional regulator</fullName>
    </submittedName>
</protein>
<sequence length="243" mass="26911">MTSETARDRQPPLDERLEELWAEAARDGRRLPGEPALAAALSSSRPAVREALIRLEERGYIHRRKGADTTVNASLLDIPARFDRRVEESALIRAMGQTPQLDVLDVQRTRITLDEAEAYDLRPGTEVLRVHKRWTADGVPALLAHDSVPITGAVDPETIDPEQPMVDIAVTLAGARAEWEVVWPTATALDEADAAHASRPAGEPVLTLEVSGMSPTRGVCYWTTEHHLSGAFRYAMVRRADWR</sequence>
<dbReference type="PROSITE" id="PS50949">
    <property type="entry name" value="HTH_GNTR"/>
    <property type="match status" value="1"/>
</dbReference>
<dbReference type="Gene3D" id="1.10.10.10">
    <property type="entry name" value="Winged helix-like DNA-binding domain superfamily/Winged helix DNA-binding domain"/>
    <property type="match status" value="1"/>
</dbReference>
<evidence type="ECO:0000259" key="4">
    <source>
        <dbReference type="PROSITE" id="PS50949"/>
    </source>
</evidence>